<dbReference type="GO" id="GO:0090071">
    <property type="term" value="P:negative regulation of ribosome biogenesis"/>
    <property type="evidence" value="ECO:0007669"/>
    <property type="project" value="TreeGrafter"/>
</dbReference>
<protein>
    <submittedName>
        <fullName evidence="2">DUF143-domain-containing protein</fullName>
    </submittedName>
</protein>
<feature type="non-terminal residue" evidence="2">
    <location>
        <position position="192"/>
    </location>
</feature>
<name>A0A1X2GTI6_9FUNG</name>
<dbReference type="NCBIfam" id="TIGR00090">
    <property type="entry name" value="rsfS_iojap_ybeB"/>
    <property type="match status" value="1"/>
</dbReference>
<dbReference type="Proteomes" id="UP000242146">
    <property type="component" value="Unassembled WGS sequence"/>
</dbReference>
<dbReference type="Gene3D" id="3.30.460.10">
    <property type="entry name" value="Beta Polymerase, domain 2"/>
    <property type="match status" value="1"/>
</dbReference>
<comment type="similarity">
    <text evidence="1">Belongs to the Iojap/RsfS family.</text>
</comment>
<keyword evidence="3" id="KW-1185">Reference proteome</keyword>
<dbReference type="AlphaFoldDB" id="A0A1X2GTI6"/>
<organism evidence="2 3">
    <name type="scientific">Hesseltinella vesiculosa</name>
    <dbReference type="NCBI Taxonomy" id="101127"/>
    <lineage>
        <taxon>Eukaryota</taxon>
        <taxon>Fungi</taxon>
        <taxon>Fungi incertae sedis</taxon>
        <taxon>Mucoromycota</taxon>
        <taxon>Mucoromycotina</taxon>
        <taxon>Mucoromycetes</taxon>
        <taxon>Mucorales</taxon>
        <taxon>Cunninghamellaceae</taxon>
        <taxon>Hesseltinella</taxon>
    </lineage>
</organism>
<evidence type="ECO:0000256" key="1">
    <source>
        <dbReference type="ARBA" id="ARBA00010574"/>
    </source>
</evidence>
<dbReference type="OrthoDB" id="21330at2759"/>
<accession>A0A1X2GTI6</accession>
<dbReference type="InterPro" id="IPR043519">
    <property type="entry name" value="NT_sf"/>
</dbReference>
<dbReference type="PANTHER" id="PTHR21043">
    <property type="entry name" value="IOJAP SUPERFAMILY ORTHOLOG"/>
    <property type="match status" value="1"/>
</dbReference>
<dbReference type="Pfam" id="PF02410">
    <property type="entry name" value="RsfS"/>
    <property type="match status" value="1"/>
</dbReference>
<sequence length="192" mass="22251">KEDFDEEIDRKEFPELYPDQQDEEVDTAWFVDNEVNEQDFVPLWQKQADAKQHLKDREQFAKASEQLIRDGSLTPTTIQSLLEQAKMDHIQILDVRGKCNWTDYMIIAESGKGDRFLTSVADQLTSTIRKTMREHPDALPDIPLHKEGHSDESGWLLIDLGCCVVHLFTPEVRQHYDLEGLWDSVPLDLSLE</sequence>
<gene>
    <name evidence="2" type="ORF">DM01DRAFT_1274403</name>
</gene>
<reference evidence="2 3" key="1">
    <citation type="submission" date="2016-07" db="EMBL/GenBank/DDBJ databases">
        <title>Pervasive Adenine N6-methylation of Active Genes in Fungi.</title>
        <authorList>
            <consortium name="DOE Joint Genome Institute"/>
            <person name="Mondo S.J."/>
            <person name="Dannebaum R.O."/>
            <person name="Kuo R.C."/>
            <person name="Labutti K."/>
            <person name="Haridas S."/>
            <person name="Kuo A."/>
            <person name="Salamov A."/>
            <person name="Ahrendt S.R."/>
            <person name="Lipzen A."/>
            <person name="Sullivan W."/>
            <person name="Andreopoulos W.B."/>
            <person name="Clum A."/>
            <person name="Lindquist E."/>
            <person name="Daum C."/>
            <person name="Ramamoorthy G.K."/>
            <person name="Gryganskyi A."/>
            <person name="Culley D."/>
            <person name="Magnuson J.K."/>
            <person name="James T.Y."/>
            <person name="O'Malley M.A."/>
            <person name="Stajich J.E."/>
            <person name="Spatafora J.W."/>
            <person name="Visel A."/>
            <person name="Grigoriev I.V."/>
        </authorList>
    </citation>
    <scope>NUCLEOTIDE SEQUENCE [LARGE SCALE GENOMIC DNA]</scope>
    <source>
        <strain evidence="2 3">NRRL 3301</strain>
    </source>
</reference>
<comment type="caution">
    <text evidence="2">The sequence shown here is derived from an EMBL/GenBank/DDBJ whole genome shotgun (WGS) entry which is preliminary data.</text>
</comment>
<dbReference type="STRING" id="101127.A0A1X2GTI6"/>
<proteinExistence type="inferred from homology"/>
<evidence type="ECO:0000313" key="2">
    <source>
        <dbReference type="EMBL" id="ORX61320.1"/>
    </source>
</evidence>
<feature type="non-terminal residue" evidence="2">
    <location>
        <position position="1"/>
    </location>
</feature>
<dbReference type="GO" id="GO:0017148">
    <property type="term" value="P:negative regulation of translation"/>
    <property type="evidence" value="ECO:0007669"/>
    <property type="project" value="TreeGrafter"/>
</dbReference>
<evidence type="ECO:0000313" key="3">
    <source>
        <dbReference type="Proteomes" id="UP000242146"/>
    </source>
</evidence>
<dbReference type="InterPro" id="IPR004394">
    <property type="entry name" value="Iojap/RsfS/C7orf30"/>
</dbReference>
<dbReference type="EMBL" id="MCGT01000003">
    <property type="protein sequence ID" value="ORX61320.1"/>
    <property type="molecule type" value="Genomic_DNA"/>
</dbReference>
<dbReference type="HAMAP" id="MF_01477">
    <property type="entry name" value="Iojap_RsfS"/>
    <property type="match status" value="1"/>
</dbReference>
<dbReference type="SUPFAM" id="SSF81301">
    <property type="entry name" value="Nucleotidyltransferase"/>
    <property type="match status" value="1"/>
</dbReference>
<dbReference type="PANTHER" id="PTHR21043:SF0">
    <property type="entry name" value="MITOCHONDRIAL ASSEMBLY OF RIBOSOMAL LARGE SUBUNIT PROTEIN 1"/>
    <property type="match status" value="1"/>
</dbReference>
<dbReference type="GO" id="GO:0043023">
    <property type="term" value="F:ribosomal large subunit binding"/>
    <property type="evidence" value="ECO:0007669"/>
    <property type="project" value="TreeGrafter"/>
</dbReference>